<dbReference type="InterPro" id="IPR011009">
    <property type="entry name" value="Kinase-like_dom_sf"/>
</dbReference>
<dbReference type="GO" id="GO:0005524">
    <property type="term" value="F:ATP binding"/>
    <property type="evidence" value="ECO:0007669"/>
    <property type="project" value="InterPro"/>
</dbReference>
<dbReference type="EMBL" id="AP011639">
    <property type="protein sequence ID" value="BAL52789.1"/>
    <property type="molecule type" value="Genomic_DNA"/>
</dbReference>
<dbReference type="Gene3D" id="1.10.510.10">
    <property type="entry name" value="Transferase(Phosphotransferase) domain 1"/>
    <property type="match status" value="1"/>
</dbReference>
<dbReference type="PROSITE" id="PS50011">
    <property type="entry name" value="PROTEIN_KINASE_DOM"/>
    <property type="match status" value="1"/>
</dbReference>
<reference evidence="2" key="2">
    <citation type="journal article" date="2012" name="PLoS ONE">
        <title>A Deeply Branching Thermophilic Bacterium with an Ancient Acetyl-CoA Pathway Dominates a Subsurface Ecosystem.</title>
        <authorList>
            <person name="Takami H."/>
            <person name="Noguchi H."/>
            <person name="Takaki Y."/>
            <person name="Uchiyama I."/>
            <person name="Toyoda A."/>
            <person name="Nishi S."/>
            <person name="Chee G.-J."/>
            <person name="Arai W."/>
            <person name="Nunoura T."/>
            <person name="Itoh T."/>
            <person name="Hattori M."/>
            <person name="Takai K."/>
        </authorList>
    </citation>
    <scope>NUCLEOTIDE SEQUENCE</scope>
</reference>
<gene>
    <name evidence="2" type="ORF">HGMM_F03C01C30</name>
</gene>
<evidence type="ECO:0000259" key="1">
    <source>
        <dbReference type="PROSITE" id="PS50011"/>
    </source>
</evidence>
<dbReference type="Pfam" id="PF00069">
    <property type="entry name" value="Pkinase"/>
    <property type="match status" value="1"/>
</dbReference>
<sequence length="415" mass="47710">MLQQVMKLFGHLPPEQERFILPPLALIETLDGQRRVGFIMRRVGPEYRELIAFMLNARCAAEQFRQGKTWAQYLKVARSIASAIVVLHGKGCAHSDIHFRNFLVDLDEGDAVMLEIDGVVVPGFLPPQVAGMMGFMAPEILTQGQRPSERTDRHSLAVLILHTLLFRNVMQPLIEYDNDPNKSEELVWGERALFSEHPQDHRHHPRNLGLPLYRRGALSYRMLTPALQRLTERALIEGLREPDKRPSAREWEEALAFAIDELWGCGQCGQHFPYPYWLHPPQRRTCPFCGERCRPPFPVVLELYEERQRGQFFLIDRRIVLGHGFRLFADMIEPHRKPPLTRGGERVVGHVEWDGRRGQYRLVNTEGGEWAACSPDQEERFTARNGESLPLVPGYLIHFGEGKRLAVVREERGSP</sequence>
<dbReference type="GO" id="GO:0004672">
    <property type="term" value="F:protein kinase activity"/>
    <property type="evidence" value="ECO:0007669"/>
    <property type="project" value="InterPro"/>
</dbReference>
<feature type="domain" description="Protein kinase" evidence="1">
    <location>
        <begin position="1"/>
        <end position="258"/>
    </location>
</feature>
<evidence type="ECO:0000313" key="2">
    <source>
        <dbReference type="EMBL" id="BAL52789.1"/>
    </source>
</evidence>
<proteinExistence type="predicted"/>
<name>H5S9F3_9BACT</name>
<protein>
    <submittedName>
        <fullName evidence="2">Hypothetical conserved protein</fullName>
    </submittedName>
</protein>
<dbReference type="AlphaFoldDB" id="H5S9F3"/>
<organism evidence="2">
    <name type="scientific">uncultured Acidobacteriota bacterium</name>
    <dbReference type="NCBI Taxonomy" id="171953"/>
    <lineage>
        <taxon>Bacteria</taxon>
        <taxon>Pseudomonadati</taxon>
        <taxon>Acidobacteriota</taxon>
        <taxon>environmental samples</taxon>
    </lineage>
</organism>
<dbReference type="SUPFAM" id="SSF56112">
    <property type="entry name" value="Protein kinase-like (PK-like)"/>
    <property type="match status" value="1"/>
</dbReference>
<accession>H5S9F3</accession>
<reference evidence="2" key="1">
    <citation type="journal article" date="2005" name="Environ. Microbiol.">
        <title>Genetic and functional properties of uncultivated thermophilic crenarchaeotes from a subsurface gold mine as revealed by analysis of genome fragments.</title>
        <authorList>
            <person name="Nunoura T."/>
            <person name="Hirayama H."/>
            <person name="Takami H."/>
            <person name="Oida H."/>
            <person name="Nishi S."/>
            <person name="Shimamura S."/>
            <person name="Suzuki Y."/>
            <person name="Inagaki F."/>
            <person name="Takai K."/>
            <person name="Nealson K.H."/>
            <person name="Horikoshi K."/>
        </authorList>
    </citation>
    <scope>NUCLEOTIDE SEQUENCE</scope>
</reference>
<dbReference type="InterPro" id="IPR000719">
    <property type="entry name" value="Prot_kinase_dom"/>
</dbReference>